<evidence type="ECO:0000256" key="1">
    <source>
        <dbReference type="SAM" id="SignalP"/>
    </source>
</evidence>
<keyword evidence="3" id="KW-1185">Reference proteome</keyword>
<gene>
    <name evidence="2" type="ORF">B0J13DRAFT_576492</name>
</gene>
<reference evidence="2" key="1">
    <citation type="journal article" date="2021" name="Nat. Commun.">
        <title>Genetic determinants of endophytism in the Arabidopsis root mycobiome.</title>
        <authorList>
            <person name="Mesny F."/>
            <person name="Miyauchi S."/>
            <person name="Thiergart T."/>
            <person name="Pickel B."/>
            <person name="Atanasova L."/>
            <person name="Karlsson M."/>
            <person name="Huettel B."/>
            <person name="Barry K.W."/>
            <person name="Haridas S."/>
            <person name="Chen C."/>
            <person name="Bauer D."/>
            <person name="Andreopoulos W."/>
            <person name="Pangilinan J."/>
            <person name="LaButti K."/>
            <person name="Riley R."/>
            <person name="Lipzen A."/>
            <person name="Clum A."/>
            <person name="Drula E."/>
            <person name="Henrissat B."/>
            <person name="Kohler A."/>
            <person name="Grigoriev I.V."/>
            <person name="Martin F.M."/>
            <person name="Hacquard S."/>
        </authorList>
    </citation>
    <scope>NUCLEOTIDE SEQUENCE</scope>
    <source>
        <strain evidence="2">MPI-CAGE-AT-0021</strain>
    </source>
</reference>
<evidence type="ECO:0000313" key="2">
    <source>
        <dbReference type="EMBL" id="KAH7111713.1"/>
    </source>
</evidence>
<comment type="caution">
    <text evidence="2">The sequence shown here is derived from an EMBL/GenBank/DDBJ whole genome shotgun (WGS) entry which is preliminary data.</text>
</comment>
<dbReference type="EMBL" id="JAGMUU010000054">
    <property type="protein sequence ID" value="KAH7111713.1"/>
    <property type="molecule type" value="Genomic_DNA"/>
</dbReference>
<dbReference type="AlphaFoldDB" id="A0A9P9D327"/>
<dbReference type="Proteomes" id="UP000717696">
    <property type="component" value="Unassembled WGS sequence"/>
</dbReference>
<protein>
    <submittedName>
        <fullName evidence="2">Uncharacterized protein</fullName>
    </submittedName>
</protein>
<dbReference type="OrthoDB" id="5296287at2759"/>
<accession>A0A9P9D327</accession>
<feature type="non-terminal residue" evidence="2">
    <location>
        <position position="79"/>
    </location>
</feature>
<evidence type="ECO:0000313" key="3">
    <source>
        <dbReference type="Proteomes" id="UP000717696"/>
    </source>
</evidence>
<proteinExistence type="predicted"/>
<sequence>MGNGGCVLLSCSVVLTAVLSRLRGLPADHPYIRNEMDGINMQLEEEKALAANNSGLTLAKEAFTVRSYRRRSILYITLM</sequence>
<feature type="signal peptide" evidence="1">
    <location>
        <begin position="1"/>
        <end position="24"/>
    </location>
</feature>
<name>A0A9P9D327_9HYPO</name>
<organism evidence="2 3">
    <name type="scientific">Dactylonectria estremocensis</name>
    <dbReference type="NCBI Taxonomy" id="1079267"/>
    <lineage>
        <taxon>Eukaryota</taxon>
        <taxon>Fungi</taxon>
        <taxon>Dikarya</taxon>
        <taxon>Ascomycota</taxon>
        <taxon>Pezizomycotina</taxon>
        <taxon>Sordariomycetes</taxon>
        <taxon>Hypocreomycetidae</taxon>
        <taxon>Hypocreales</taxon>
        <taxon>Nectriaceae</taxon>
        <taxon>Dactylonectria</taxon>
    </lineage>
</organism>
<keyword evidence="1" id="KW-0732">Signal</keyword>
<feature type="chain" id="PRO_5040170045" evidence="1">
    <location>
        <begin position="25"/>
        <end position="79"/>
    </location>
</feature>